<protein>
    <submittedName>
        <fullName evidence="3">Uncharacterized protein</fullName>
    </submittedName>
</protein>
<keyword evidence="2" id="KW-0732">Signal</keyword>
<comment type="caution">
    <text evidence="3">The sequence shown here is derived from an EMBL/GenBank/DDBJ whole genome shotgun (WGS) entry which is preliminary data.</text>
</comment>
<evidence type="ECO:0000313" key="4">
    <source>
        <dbReference type="Proteomes" id="UP000319525"/>
    </source>
</evidence>
<proteinExistence type="predicted"/>
<gene>
    <name evidence="3" type="ORF">MTE01_14420</name>
</gene>
<dbReference type="AlphaFoldDB" id="A0A4Y3QKR4"/>
<evidence type="ECO:0000313" key="3">
    <source>
        <dbReference type="EMBL" id="GEB45497.1"/>
    </source>
</evidence>
<organism evidence="3 4">
    <name type="scientific">Microbacterium testaceum</name>
    <name type="common">Aureobacterium testaceum</name>
    <name type="synonym">Brevibacterium testaceum</name>
    <dbReference type="NCBI Taxonomy" id="2033"/>
    <lineage>
        <taxon>Bacteria</taxon>
        <taxon>Bacillati</taxon>
        <taxon>Actinomycetota</taxon>
        <taxon>Actinomycetes</taxon>
        <taxon>Micrococcales</taxon>
        <taxon>Microbacteriaceae</taxon>
        <taxon>Microbacterium</taxon>
    </lineage>
</organism>
<evidence type="ECO:0000256" key="2">
    <source>
        <dbReference type="SAM" id="SignalP"/>
    </source>
</evidence>
<feature type="signal peptide" evidence="2">
    <location>
        <begin position="1"/>
        <end position="30"/>
    </location>
</feature>
<feature type="chain" id="PRO_5021417358" evidence="2">
    <location>
        <begin position="31"/>
        <end position="203"/>
    </location>
</feature>
<dbReference type="EMBL" id="BJML01000003">
    <property type="protein sequence ID" value="GEB45497.1"/>
    <property type="molecule type" value="Genomic_DNA"/>
</dbReference>
<feature type="region of interest" description="Disordered" evidence="1">
    <location>
        <begin position="38"/>
        <end position="71"/>
    </location>
</feature>
<reference evidence="3 4" key="1">
    <citation type="submission" date="2019-06" db="EMBL/GenBank/DDBJ databases">
        <title>Whole genome shotgun sequence of Microbacterium testaceum NBRC 12675.</title>
        <authorList>
            <person name="Hosoyama A."/>
            <person name="Uohara A."/>
            <person name="Ohji S."/>
            <person name="Ichikawa N."/>
        </authorList>
    </citation>
    <scope>NUCLEOTIDE SEQUENCE [LARGE SCALE GENOMIC DNA]</scope>
    <source>
        <strain evidence="3 4">NBRC 12675</strain>
    </source>
</reference>
<dbReference type="Proteomes" id="UP000319525">
    <property type="component" value="Unassembled WGS sequence"/>
</dbReference>
<evidence type="ECO:0000256" key="1">
    <source>
        <dbReference type="SAM" id="MobiDB-lite"/>
    </source>
</evidence>
<accession>A0A4Y3QKR4</accession>
<feature type="compositionally biased region" description="Low complexity" evidence="1">
    <location>
        <begin position="38"/>
        <end position="67"/>
    </location>
</feature>
<name>A0A4Y3QKR4_MICTE</name>
<sequence length="203" mass="20900">MDMVTPVSTSPSRVTNSVAALALMAVTALGATGCVATSRPAADTASSPAPSPTDSPAQPTSPPTTSAHADERLTAPVSTRIPATCGNITDPSSDLTLVSRVLPEGAIKLPPMPVLARGADCVSSQGSDDSYDWSPASEKDWNDLVALYTANDSAWFTEDGPRGTYLTYKIDGRYSQTFLFTGDAVILAPTKAATDAVIGPPLA</sequence>